<feature type="transmembrane region" description="Helical" evidence="1">
    <location>
        <begin position="12"/>
        <end position="36"/>
    </location>
</feature>
<proteinExistence type="predicted"/>
<organism evidence="2">
    <name type="scientific">marine sediment metagenome</name>
    <dbReference type="NCBI Taxonomy" id="412755"/>
    <lineage>
        <taxon>unclassified sequences</taxon>
        <taxon>metagenomes</taxon>
        <taxon>ecological metagenomes</taxon>
    </lineage>
</organism>
<accession>X0U158</accession>
<dbReference type="EMBL" id="BARS01019733">
    <property type="protein sequence ID" value="GAF94152.1"/>
    <property type="molecule type" value="Genomic_DNA"/>
</dbReference>
<protein>
    <submittedName>
        <fullName evidence="2">Uncharacterized protein</fullName>
    </submittedName>
</protein>
<keyword evidence="1" id="KW-1133">Transmembrane helix</keyword>
<evidence type="ECO:0000313" key="2">
    <source>
        <dbReference type="EMBL" id="GAF94152.1"/>
    </source>
</evidence>
<sequence>MEQDLGGLFREYLAGGFIASGFVLLTREGFTAYFTWTGAVIEVFGRDLLGLSTILHVTGGFIGGYLVSRRRTGNVLRPGVTTALFAYIIEFIFDN</sequence>
<feature type="transmembrane region" description="Helical" evidence="1">
    <location>
        <begin position="48"/>
        <end position="68"/>
    </location>
</feature>
<feature type="non-terminal residue" evidence="2">
    <location>
        <position position="95"/>
    </location>
</feature>
<keyword evidence="1" id="KW-0812">Transmembrane</keyword>
<name>X0U158_9ZZZZ</name>
<reference evidence="2" key="1">
    <citation type="journal article" date="2014" name="Front. Microbiol.">
        <title>High frequency of phylogenetically diverse reductive dehalogenase-homologous genes in deep subseafloor sedimentary metagenomes.</title>
        <authorList>
            <person name="Kawai M."/>
            <person name="Futagami T."/>
            <person name="Toyoda A."/>
            <person name="Takaki Y."/>
            <person name="Nishi S."/>
            <person name="Hori S."/>
            <person name="Arai W."/>
            <person name="Tsubouchi T."/>
            <person name="Morono Y."/>
            <person name="Uchiyama I."/>
            <person name="Ito T."/>
            <person name="Fujiyama A."/>
            <person name="Inagaki F."/>
            <person name="Takami H."/>
        </authorList>
    </citation>
    <scope>NUCLEOTIDE SEQUENCE</scope>
    <source>
        <strain evidence="2">Expedition CK06-06</strain>
    </source>
</reference>
<keyword evidence="1" id="KW-0472">Membrane</keyword>
<gene>
    <name evidence="2" type="ORF">S01H1_31926</name>
</gene>
<feature type="transmembrane region" description="Helical" evidence="1">
    <location>
        <begin position="75"/>
        <end position="93"/>
    </location>
</feature>
<dbReference type="AlphaFoldDB" id="X0U158"/>
<comment type="caution">
    <text evidence="2">The sequence shown here is derived from an EMBL/GenBank/DDBJ whole genome shotgun (WGS) entry which is preliminary data.</text>
</comment>
<evidence type="ECO:0000256" key="1">
    <source>
        <dbReference type="SAM" id="Phobius"/>
    </source>
</evidence>